<evidence type="ECO:0000256" key="11">
    <source>
        <dbReference type="RuleBase" id="RU365097"/>
    </source>
</evidence>
<evidence type="ECO:0000256" key="9">
    <source>
        <dbReference type="ARBA" id="ARBA00023136"/>
    </source>
</evidence>
<dbReference type="GO" id="GO:0015098">
    <property type="term" value="F:molybdate ion transmembrane transporter activity"/>
    <property type="evidence" value="ECO:0007669"/>
    <property type="project" value="UniProtKB-UniRule"/>
</dbReference>
<proteinExistence type="inferred from homology"/>
<evidence type="ECO:0000256" key="1">
    <source>
        <dbReference type="ARBA" id="ARBA00002949"/>
    </source>
</evidence>
<evidence type="ECO:0000256" key="7">
    <source>
        <dbReference type="ARBA" id="ARBA00022692"/>
    </source>
</evidence>
<feature type="domain" description="ABC transmembrane type-1" evidence="12">
    <location>
        <begin position="5"/>
        <end position="209"/>
    </location>
</feature>
<dbReference type="EMBL" id="AY135660">
    <property type="protein sequence ID" value="AAN12291.1"/>
    <property type="molecule type" value="Genomic_DNA"/>
</dbReference>
<organism evidence="13">
    <name type="scientific">Aquifex pyrophilus</name>
    <dbReference type="NCBI Taxonomy" id="2714"/>
    <lineage>
        <taxon>Bacteria</taxon>
        <taxon>Pseudomonadati</taxon>
        <taxon>Aquificota</taxon>
        <taxon>Aquificia</taxon>
        <taxon>Aquificales</taxon>
        <taxon>Aquificaceae</taxon>
        <taxon>Aquifex</taxon>
    </lineage>
</organism>
<feature type="transmembrane region" description="Helical" evidence="10">
    <location>
        <begin position="130"/>
        <end position="152"/>
    </location>
</feature>
<feature type="transmembrane region" description="Helical" evidence="10">
    <location>
        <begin position="12"/>
        <end position="32"/>
    </location>
</feature>
<evidence type="ECO:0000256" key="2">
    <source>
        <dbReference type="ARBA" id="ARBA00004651"/>
    </source>
</evidence>
<evidence type="ECO:0000256" key="3">
    <source>
        <dbReference type="ARBA" id="ARBA00007069"/>
    </source>
</evidence>
<keyword evidence="4 10" id="KW-0813">Transport</keyword>
<evidence type="ECO:0000256" key="10">
    <source>
        <dbReference type="RuleBase" id="RU363032"/>
    </source>
</evidence>
<comment type="subcellular location">
    <subcellularLocation>
        <location evidence="2 10">Cell membrane</location>
        <topology evidence="2 10">Multi-pass membrane protein</topology>
    </subcellularLocation>
</comment>
<dbReference type="Pfam" id="PF00528">
    <property type="entry name" value="BPD_transp_1"/>
    <property type="match status" value="1"/>
</dbReference>
<dbReference type="PROSITE" id="PS50928">
    <property type="entry name" value="ABC_TM1"/>
    <property type="match status" value="1"/>
</dbReference>
<comment type="similarity">
    <text evidence="3 11">Belongs to the binding-protein-dependent transport system permease family. CysTW subfamily.</text>
</comment>
<sequence length="220" mass="24322">MFEALIVSLKLAFLTTIILMLLSLIISPLISFKEFRGKGFLLSLFTLPLVLPPTVLGFYLILLLSPESLLGRLAKKLFGTSLLFTFEGILLASLVYSFPLAVLPVINVMEKVKKEYMETAYIFGYSPIETYVKVVLPLSLEGIITACILVFVHTLGEFGVILMVGGNIPGETQTLSIYVYDSVQALDYRSAHIASLILLSIALISTILVYLFGKRKGLKY</sequence>
<name>Q8GLK6_AQUPY</name>
<evidence type="ECO:0000256" key="4">
    <source>
        <dbReference type="ARBA" id="ARBA00022448"/>
    </source>
</evidence>
<protein>
    <recommendedName>
        <fullName evidence="11">Molybdenum transport system permease</fullName>
    </recommendedName>
</protein>
<accession>Q8GLK6</accession>
<dbReference type="InterPro" id="IPR011867">
    <property type="entry name" value="ModB_ABC"/>
</dbReference>
<keyword evidence="9 10" id="KW-0472">Membrane</keyword>
<keyword evidence="6 11" id="KW-0500">Molybdenum</keyword>
<dbReference type="InterPro" id="IPR000515">
    <property type="entry name" value="MetI-like"/>
</dbReference>
<dbReference type="NCBIfam" id="TIGR02141">
    <property type="entry name" value="modB_ABC"/>
    <property type="match status" value="1"/>
</dbReference>
<gene>
    <name evidence="13" type="primary">modB</name>
</gene>
<feature type="transmembrane region" description="Helical" evidence="10">
    <location>
        <begin position="82"/>
        <end position="109"/>
    </location>
</feature>
<feature type="transmembrane region" description="Helical" evidence="10">
    <location>
        <begin position="39"/>
        <end position="62"/>
    </location>
</feature>
<evidence type="ECO:0000256" key="8">
    <source>
        <dbReference type="ARBA" id="ARBA00022989"/>
    </source>
</evidence>
<keyword evidence="5 11" id="KW-1003">Cell membrane</keyword>
<feature type="transmembrane region" description="Helical" evidence="10">
    <location>
        <begin position="191"/>
        <end position="212"/>
    </location>
</feature>
<evidence type="ECO:0000259" key="12">
    <source>
        <dbReference type="PROSITE" id="PS50928"/>
    </source>
</evidence>
<dbReference type="GO" id="GO:0005886">
    <property type="term" value="C:plasma membrane"/>
    <property type="evidence" value="ECO:0007669"/>
    <property type="project" value="UniProtKB-SubCell"/>
</dbReference>
<dbReference type="InterPro" id="IPR035906">
    <property type="entry name" value="MetI-like_sf"/>
</dbReference>
<evidence type="ECO:0000256" key="5">
    <source>
        <dbReference type="ARBA" id="ARBA00022475"/>
    </source>
</evidence>
<keyword evidence="7 10" id="KW-0812">Transmembrane</keyword>
<dbReference type="CDD" id="cd06261">
    <property type="entry name" value="TM_PBP2"/>
    <property type="match status" value="1"/>
</dbReference>
<dbReference type="PANTHER" id="PTHR30183">
    <property type="entry name" value="MOLYBDENUM TRANSPORT SYSTEM PERMEASE PROTEIN MODB"/>
    <property type="match status" value="1"/>
</dbReference>
<dbReference type="AlphaFoldDB" id="Q8GLK6"/>
<dbReference type="Gene3D" id="1.10.3720.10">
    <property type="entry name" value="MetI-like"/>
    <property type="match status" value="1"/>
</dbReference>
<dbReference type="SUPFAM" id="SSF161098">
    <property type="entry name" value="MetI-like"/>
    <property type="match status" value="1"/>
</dbReference>
<dbReference type="PANTHER" id="PTHR30183:SF8">
    <property type="entry name" value="MOLYBDENUM TRANSPORT SYSTEM PERMEASE"/>
    <property type="match status" value="1"/>
</dbReference>
<evidence type="ECO:0000313" key="13">
    <source>
        <dbReference type="EMBL" id="AAN12291.1"/>
    </source>
</evidence>
<keyword evidence="8 10" id="KW-1133">Transmembrane helix</keyword>
<reference evidence="13" key="1">
    <citation type="journal article" date="2004" name="J. Biol. Chem.">
        <title>A reciprocal single mutation affects the metal requirement of 3-deoxy-D-manno-2-octulosonate-8-phosphate (KDO8P) synthases from Aquifex pyrophilus and Escherichia coli.</title>
        <authorList>
            <person name="Shulami S."/>
            <person name="Furdui C."/>
            <person name="Adir N."/>
            <person name="Shoham Y."/>
            <person name="Anderson K.S."/>
            <person name="Baasov T."/>
        </authorList>
    </citation>
    <scope>NUCLEOTIDE SEQUENCE</scope>
</reference>
<comment type="function">
    <text evidence="1 11">Part of the binding-protein-dependent transport system for molybdenum; probably responsible for the translocation of the substrate across the membrane.</text>
</comment>
<evidence type="ECO:0000256" key="6">
    <source>
        <dbReference type="ARBA" id="ARBA00022505"/>
    </source>
</evidence>